<dbReference type="Proteomes" id="UP000724584">
    <property type="component" value="Unassembled WGS sequence"/>
</dbReference>
<gene>
    <name evidence="1" type="ORF">F5144DRAFT_317722</name>
</gene>
<proteinExistence type="predicted"/>
<reference evidence="1 2" key="1">
    <citation type="journal article" date="2021" name="Nat. Commun.">
        <title>Genetic determinants of endophytism in the Arabidopsis root mycobiome.</title>
        <authorList>
            <person name="Mesny F."/>
            <person name="Miyauchi S."/>
            <person name="Thiergart T."/>
            <person name="Pickel B."/>
            <person name="Atanasova L."/>
            <person name="Karlsson M."/>
            <person name="Huettel B."/>
            <person name="Barry K.W."/>
            <person name="Haridas S."/>
            <person name="Chen C."/>
            <person name="Bauer D."/>
            <person name="Andreopoulos W."/>
            <person name="Pangilinan J."/>
            <person name="LaButti K."/>
            <person name="Riley R."/>
            <person name="Lipzen A."/>
            <person name="Clum A."/>
            <person name="Drula E."/>
            <person name="Henrissat B."/>
            <person name="Kohler A."/>
            <person name="Grigoriev I.V."/>
            <person name="Martin F.M."/>
            <person name="Hacquard S."/>
        </authorList>
    </citation>
    <scope>NUCLEOTIDE SEQUENCE [LARGE SCALE GENOMIC DNA]</scope>
    <source>
        <strain evidence="1 2">MPI-SDFR-AT-0079</strain>
    </source>
</reference>
<dbReference type="EMBL" id="JAGIZQ010000005">
    <property type="protein sequence ID" value="KAH6628621.1"/>
    <property type="molecule type" value="Genomic_DNA"/>
</dbReference>
<evidence type="ECO:0000313" key="2">
    <source>
        <dbReference type="Proteomes" id="UP000724584"/>
    </source>
</evidence>
<keyword evidence="2" id="KW-1185">Reference proteome</keyword>
<comment type="caution">
    <text evidence="1">The sequence shown here is derived from an EMBL/GenBank/DDBJ whole genome shotgun (WGS) entry which is preliminary data.</text>
</comment>
<name>A0ACB7P3I6_9PEZI</name>
<organism evidence="1 2">
    <name type="scientific">Chaetomium tenue</name>
    <dbReference type="NCBI Taxonomy" id="1854479"/>
    <lineage>
        <taxon>Eukaryota</taxon>
        <taxon>Fungi</taxon>
        <taxon>Dikarya</taxon>
        <taxon>Ascomycota</taxon>
        <taxon>Pezizomycotina</taxon>
        <taxon>Sordariomycetes</taxon>
        <taxon>Sordariomycetidae</taxon>
        <taxon>Sordariales</taxon>
        <taxon>Chaetomiaceae</taxon>
        <taxon>Chaetomium</taxon>
    </lineage>
</organism>
<accession>A0ACB7P3I6</accession>
<protein>
    <submittedName>
        <fullName evidence="1">Uncharacterized protein</fullName>
    </submittedName>
</protein>
<evidence type="ECO:0000313" key="1">
    <source>
        <dbReference type="EMBL" id="KAH6628621.1"/>
    </source>
</evidence>
<sequence length="378" mass="41454">MAMAQSLHCHPDNHRSFALSRLATLGRQVVGLQGAGILPSAAHPVSASLRFSNSLPSFLAVTQPFSNHLLAPTTSSTSIGRGNTNTPPTLTWEPGNKHNDCRRTPMALLPAHFPAESNLAIQPKIGSQIPGPFSHVPAFFFGFFSITEGMDIRFGEPLYYHNGLLVAGAAAAAATAAKLQDGWLHFRQYQVPYSLPIHISPQEIGAYGIRARAARFSSLDRRTRRFGDLVVGPLAVWSRYSCSPHWTRGIGRLRHGHMVLFGTVSVTGYPDSMMHMDSRWRRQLVEASPRSKQTYTNRSENAAQSNLSSYRMQDARSVRSWIQSDHMLSLQSINLGSEHSIGMRLFPGHDPVPTTFAHLDGTLVQNSTVNAPASHTAT</sequence>